<evidence type="ECO:0000313" key="8">
    <source>
        <dbReference type="Proteomes" id="UP000324241"/>
    </source>
</evidence>
<proteinExistence type="inferred from homology"/>
<dbReference type="SMART" id="SM00823">
    <property type="entry name" value="PKS_PP"/>
    <property type="match status" value="2"/>
</dbReference>
<dbReference type="InterPro" id="IPR000873">
    <property type="entry name" value="AMP-dep_synth/lig_dom"/>
</dbReference>
<dbReference type="SUPFAM" id="SSF56801">
    <property type="entry name" value="Acetyl-CoA synthetase-like"/>
    <property type="match status" value="4"/>
</dbReference>
<dbReference type="Proteomes" id="UP000324241">
    <property type="component" value="Unassembled WGS sequence"/>
</dbReference>
<keyword evidence="4" id="KW-0677">Repeat</keyword>
<dbReference type="CDD" id="cd19545">
    <property type="entry name" value="FUM14_C_NRPS-like"/>
    <property type="match status" value="3"/>
</dbReference>
<dbReference type="RefSeq" id="XP_033428976.1">
    <property type="nucleotide sequence ID" value="XM_033566981.1"/>
</dbReference>
<dbReference type="InterPro" id="IPR042099">
    <property type="entry name" value="ANL_N_sf"/>
</dbReference>
<evidence type="ECO:0000259" key="6">
    <source>
        <dbReference type="PROSITE" id="PS50075"/>
    </source>
</evidence>
<dbReference type="FunFam" id="1.10.1200.10:FF:000005">
    <property type="entry name" value="Nonribosomal peptide synthetase 1"/>
    <property type="match status" value="2"/>
</dbReference>
<dbReference type="PANTHER" id="PTHR45527:SF16">
    <property type="entry name" value="NONRIBOSOMAL PEPTIDE SYNTHASE ATNA-RELATED"/>
    <property type="match status" value="1"/>
</dbReference>
<evidence type="ECO:0000313" key="7">
    <source>
        <dbReference type="EMBL" id="KAA8649615.1"/>
    </source>
</evidence>
<dbReference type="FunFam" id="3.30.559.10:FF:000016">
    <property type="entry name" value="Nonribosomal peptide synthase Pes1"/>
    <property type="match status" value="1"/>
</dbReference>
<gene>
    <name evidence="7" type="ORF">ATNIH1004_002286</name>
</gene>
<keyword evidence="3" id="KW-0436">Ligase</keyword>
<feature type="domain" description="Carrier" evidence="6">
    <location>
        <begin position="4696"/>
        <end position="4772"/>
    </location>
</feature>
<dbReference type="Pfam" id="PF00501">
    <property type="entry name" value="AMP-binding"/>
    <property type="match status" value="4"/>
</dbReference>
<dbReference type="FunFam" id="3.30.300.30:FF:000015">
    <property type="entry name" value="Nonribosomal peptide synthase SidD"/>
    <property type="match status" value="4"/>
</dbReference>
<dbReference type="InterPro" id="IPR036736">
    <property type="entry name" value="ACP-like_sf"/>
</dbReference>
<sequence>MTVRQVAAKKSAEKDVPAFSLIPDNLTARDDLMNLVIDNCQVSETEVEDIYPCTAWQEGQFLHQSSSIDYEFHLSVEVDRHRFQSAWEEAIFANPILRTRIVRGHDGKLWQAVLRGTIPWDTRQSTQPIPVEWRSWELGQPLMRLALSSQSSLGERLCFTVLIHHALANEHALQLLLSQVEAAYGGICLPYRPYNRFVHSLSEMPGETDDFWKDHLRNLNAVPFPKLPSRDYIPKPSAHILGTIPLERSRGDGHSIPAKLEFSWALLLSLYTQNSDVVFGMVTYDQVPPGLGMEEITGPMMTTYPLRIALDSNETVSDTLSRIQCIATKSTAFAHAGLHRISRLGFDAQQACQFQSVLHIQTACEEESSMFVDRKTLSTPAVSGVNAISLTCQVLSECVTVTVNFDPQVIQRSEVQRMLNQLRHVYQQADLSPTTRMHDMDVLSKEDLVQLQDWNGRLPVGSQYCVHEAIQEQCLARPGAPAVSAWDGSFSYGELEAQASILANTLAYYGVGPEVFVPVCFEKSRWVTVAMLGVLKAGGAVMMLDPSHPMQHLQEMCRDACTSIVLASSLVKSQVENLGLKVLVVGDHETDWRREHPRVHVPKPTSDNALFVTFTSGSTGKPKCAVNSHGSLHTNFNVNRANLRLCSQSRVLQFSSHAFDLSVAEHLWALLAGGCVCIPSEQDRMFNLQGVINDLHANWMCLTPAVARTLKPDGIPSIETLILAGEPSTTADIEMWPPGVQVLNLYGPAECAVMSTLQPDMRGEHMVNNIGHSLGAACWIVDPQNHHRLVPIGAVGELVIEGPIVGRGYLNRPDLTAAAFIDPPGWIQRFRPFPGRLYKTGDLVHHAPDGSLIYVGRKDTQVKLRGQRIELDEVAHHANLAFPGAEQAVAEVIKPESGTRPPILVAFVLCTRHRAQEPRPGKALFAEADSQACEDAAMATSRLQDRLPAYMVPAAFIPLVYVPLSRTGKLDRRLLRDRASLLSWDQIAQYVQRSVAKRSPFTQAQTTLQEMFARVLQLPQEDVGIDDNFFLLGGNSILATQLVAGMRDSGYAMTGGDLFTKPILLDLAEKLIPAGETREEDVLPFTMLPAHVSRDEIAVAATMAMDVTVAQIEDVYPSTPMQEGLMALSSKTPDAYVGTFTYDLREEIDLNRFRAAFEAVVMNNSILRSRLMYFQSQCFQVVIDERVPWDTYRNQEEYDRQYRMSNMGINARLTQLALIVEPPSFVLKIHHAMYDGQSLPILWSQVVAAYNGARLEPRPFNRFLNYLIGTGLSEQFWRSQFENLDASVFPRLPAPGYVPTPKGNLIYHIDNLPTIKTAHTLPTSIQLAWAVCLSHYTDSNDVVFGIVADGRKAPFPGIDQVSGPTLTTYPLRVLLDSGISIDHMLSVLQAQVASTFPHEHVGLQNIRKLSSEAALACDFQCQLGIQPMLEATERPLATCRTEGDLDYAAFSSYALVIVFHPQRIEDEYHVTISGNYDTDIVNAHEAQRMLEQFEHFLRYIMQHPQDKLQDIPPLSPADMRRLTEWNGALPSSLDVCLHDLVLQNCQVHPDAQAVSAWDGDWEYGELASLSSQLAHHLQANGATTGRIVPVCFEKSKWAVLAMMAILRAGAAVTAIDPKHPLERISQILSQISPPVILASATTKHLFDSVSVPVVTAPFRGVIRSKRETLRDVVSPNTSSAAPDDPAFIVFTSGSTGQPKGIVMEHRTLCTSIRDHSKPLRADQGVRGLHFASYAFDASIYEIFTILSNGGCICIPSEVQRLNGIEQFIEEHRVNWANFSPSTFRILHPDRVPSLQTVVLGGEPLTLDIAQQWCTRLTLVNGYGPAETTICAAGSVSAEGWKVGTIGPVTGGAGWITRPSDPGHLCPIGAVGELLIEGPVVTRGYLNGAAGGFIEAPDWLTRFRKGRPGRVYRTGDLVQYIADGSIRFMGRNDTQVKLRGQRIELAEVEYTVRLSFDNLNVAAEIVPLPGYAGSSALVAFVEDKENESPSSVASLFCRPTEAFKSRCQVAQTQLERTLPTYMVPSVLLPVSRLPFTTGGKLDRKRLRQAATSLSAEEISVYTAIAPSQHRQPSTAVEKIMHQVWADVLNKDPGSFGVEDSFFRLGGDSISAMQVVSLSIKSGVTVTVEQIMRCKTIALLGSALQVSTTVHHGKSHHDKLNVRFALSPVQQLFFEKVNDIVHFNQSMVLRVRNPVSATTLLQAVRSIVKKHSMLRARFHPDTDFPGNWAQIVTEGIDGSYLIQQHQGVSLDKARRICQSSHKSINIRDGPLLAVDCMAMDNGDQLMSLIVHHLVVDIVSFNIILDDLEEIIATGHPSISSSLPFSVWLQIQSEHARNMPCFDFGPHPPLDFSKLLEYWGLDGKRNCYADVDETRFNLGADETEVLFKSANDAFGTKPVELVHAALLYAFARVFPDRNLPLIWSEGHGRETRDTGADLSRTVGWFTDFWPAYVEVGTQQSLMEFVRRSKDGRRQAENWHQRQYLAAHYARINAGVRGEALDGFEILFNFSGLSASQSRPGARFQRTSLDDSPLPNLDGEATRFALFDVWAEVIDSQLVVHIISNRYMKACHTIKHWARECKEALLKLTALMPSRTPTFTKSDFPLLALTYEQLDRFQSCTQSYFTDKGLEISNAYPCSPIQRGMLLSQAKRLGDYMNNFRWRIRPRKAQAEIDISRLISAWQQLINRHPLLRTVFLESCRNDGSTDQIVLETYRADVDVIQSPERDPLQTLASYTPPPLSVMKPPHRLTVCHTENREVACLFEVSHVIVDGLSHQIILRDLKLAYDGAMESPLDHVYQEYIAYIHKQPLDTARAYWLDYLHQIEPSLFPSLPRNPDAVDERGVGCIRLSLTESSSLIAFCQANDLTIGSVFQLAWALVLKAYTSSDDVCFGYITSGRDVPITGIHDAVGPFINMLVRRIRLDQGTTLLDVLKQCQADFTRSLEFQFYSLADITHQQKHSRASPLFNTSISVQKELESYSAPESFMVFADSEGEFPTEYDVLLDIGVLKDRVLIQLQYQRTILTQRQGSHVLDAFCQATKTIIRDPGITPQELAVLGGDSETLVLQWNEQALGPVPTPQKTVSEMIHERCILQPEASAVCAWDGNLTYAELDRFSARLAAVLRQKGAGPEVFVPVCFEKSRWAIVALLGVMKAGAAFIMMDPSQPSERLRAICRTTKSHLLISCHSKASLASELGPQVIILGDCEQPWGDMDESFCLQGRAASPENALYSVFTSGSTGTPKGVVIEHRHYAARVNDEIVAYKMGPGCRIFQFVSYSWDPSIQDMLHGLVSGSCLCVPSDTEWQENLAEAVLRMQANWITMTPSLARSLNPENFPTIKTIVIGGERITRQELQLWQDRNVGVIYGPSECTPSSAHSWIHCSNTPAGILGTPFRCRCWIADPDNSEILLPIGAVGELLIEGPNVGRGYLHEPEKTSMVFIEPPSWLRQRYGSNSYRVYRSGDLAQYLEDGRLVHVRRKDLQVKVRGQRMELGEVEAHIHRLYSDLTDAIVGLIQVEDAGCRPVLVAFLHGPSTSALTDAGTEASGPGSNHGSIFSAPFEAFYTRVKELKADLRKALPVFMVPDAFVPLRCMPLSASGKADRKRIYEDAASLSWEQMQVYIAPLEAKIQPSTATEQLLQKCTAELLQISPERVGIEDNFFRLGGDSILALNLISNLQKAGHRVTMADIFSSQQLRDLAAVATTIPTASKQEPPIPRLSLLRDVANPQSILKQAAQTCHVPDDSIEDVYPCTALQEGLMVLSTKFVGKHINQTAFELAADIDLQRFMSAWNATMAANSILRTRIIQVENRRFYQVVVRDLDSWHRFLDMHEYKTHISTNTMGLGQPLINLSIVGPSDATQTHRFLLTIHHAVFDGWSMPLLWEQVEVAYRGDRLASHPFNRFISHTIDSAVGAKEFWKAQFTDLQAATFPQLPSPRYVPSPESSFKYELSAAESLNTEFTISTVIQLAWSILMSHYIDSEDVVFGLTVNGRNAPIPGIQDVTGPTIATFPLRARLRLESTVEANLASLRDQMTATIPFEQMGLQNIRELGTGAAAACDFQCHLAIQPPFVQVNPEFVVSESSLHENYSDFANYALVVICQLGKTGDNKITVDVSHDDKVISLATVKRMIQQFEHVLHQIWKSPELPLDKLDLICPQDRRQLSEWNIQLPLPYYVGLHDLVLEHAAQNTPVPAIEAWDGTVSYRELDHMSFGLAKRLHGMGVQRGSIIPLCLDRSKWVIISMLAILRTGGTCAPLDPNHPPERIKEIVGRTAAKLVLTESAYQHRFTDTEVTVLLIPEEEEEWEVWSEIRSLPKSNPSDAAFIVFTSGSTGKPKGILMDHTALCTSIRDHTTPLNIQAGVRGLHFASYAFDASLYEIFSVLVNGGCVCIPSETSRMTDLAGFINAFQVNWAVFTPSVLNTLLHPDQVPSLLTVVLGGEAISRDIVDIWASRLALINGYGPAETTICAAGQVPPQGWTTGTIGRTTGCVGWITTSSDPSRLAPIGAVGELVMEGPVVTRGYLDDPERTAEAYIPAPLWIEKFRDPSEAGRFYRTGDLMQYTDDGGIRFVGRKDSQVKLHGQRIELPDVEYHTAQAFPDVNEIVAEVVFRRGNRCDPILTVFIATQCRTNSYSDLFVGPNTEFIASAHTATVRLRSQLPRYLVPGLFLQVSHMPRTSSGKIDRRMLREQASVLSLDSFVAKRALLREPTTNSERILRDLWTDVLQVPVDEIATDDNFFDIGGDSVKAMRLCSLARPRKIYISLLDIFKYPTLSDLAKFAETSLHDAANDEYRPGSLLGVTDLTSFISSLPGRPMTFDPEEVVDLLPATEFQSSLLEDKNATYFSLPLPTDIDLTQLEGACRAMVAQNPSLRTVFTFHQGQYIQIILRQIKLPVTRLVCDDNASPEEFVESACTRDYADPLPLGAPQLRIYLITQAASRHWLLVRASHAQLDFVSAILFLKDISAIYEGRQRQPRGPSFAQYLQYRLLNRPKDALQFWESYLRGSEVTVLRAEKTAPPLFGPTPTNPMRVFKTIPFPATKEGITVATLTKAAWAFVLAELTGETDVVFGHVLNGRELPIAHVEEVPGPCFPVRSAVGTGYYQAGCVQQNHG</sequence>
<dbReference type="GO" id="GO:0043041">
    <property type="term" value="P:amino acid activation for nonribosomal peptide biosynthetic process"/>
    <property type="evidence" value="ECO:0007669"/>
    <property type="project" value="TreeGrafter"/>
</dbReference>
<dbReference type="FunFam" id="3.30.559.30:FF:000003">
    <property type="entry name" value="Nonribosomal peptide synthase SidD"/>
    <property type="match status" value="2"/>
</dbReference>
<comment type="similarity">
    <text evidence="5">Belongs to the NRP synthetase family.</text>
</comment>
<evidence type="ECO:0000256" key="1">
    <source>
        <dbReference type="ARBA" id="ARBA00022450"/>
    </source>
</evidence>
<dbReference type="GeneID" id="54324988"/>
<dbReference type="Gene3D" id="3.40.50.12780">
    <property type="entry name" value="N-terminal domain of ligase-like"/>
    <property type="match status" value="4"/>
</dbReference>
<dbReference type="GO" id="GO:0044550">
    <property type="term" value="P:secondary metabolite biosynthetic process"/>
    <property type="evidence" value="ECO:0007669"/>
    <property type="project" value="TreeGrafter"/>
</dbReference>
<dbReference type="Gene3D" id="3.30.559.10">
    <property type="entry name" value="Chloramphenicol acetyltransferase-like domain"/>
    <property type="match status" value="6"/>
</dbReference>
<dbReference type="InterPro" id="IPR006162">
    <property type="entry name" value="Ppantetheine_attach_site"/>
</dbReference>
<evidence type="ECO:0000256" key="3">
    <source>
        <dbReference type="ARBA" id="ARBA00022598"/>
    </source>
</evidence>
<organism evidence="7 8">
    <name type="scientific">Aspergillus tanneri</name>
    <dbReference type="NCBI Taxonomy" id="1220188"/>
    <lineage>
        <taxon>Eukaryota</taxon>
        <taxon>Fungi</taxon>
        <taxon>Dikarya</taxon>
        <taxon>Ascomycota</taxon>
        <taxon>Pezizomycotina</taxon>
        <taxon>Eurotiomycetes</taxon>
        <taxon>Eurotiomycetidae</taxon>
        <taxon>Eurotiales</taxon>
        <taxon>Aspergillaceae</taxon>
        <taxon>Aspergillus</taxon>
        <taxon>Aspergillus subgen. Circumdati</taxon>
    </lineage>
</organism>
<dbReference type="InterPro" id="IPR010071">
    <property type="entry name" value="AA_adenyl_dom"/>
</dbReference>
<dbReference type="InterPro" id="IPR020806">
    <property type="entry name" value="PKS_PP-bd"/>
</dbReference>
<protein>
    <submittedName>
        <fullName evidence="7">Nonribosomal peptide synthetases (NRPS)</fullName>
    </submittedName>
</protein>
<dbReference type="GO" id="GO:0005737">
    <property type="term" value="C:cytoplasm"/>
    <property type="evidence" value="ECO:0007669"/>
    <property type="project" value="TreeGrafter"/>
</dbReference>
<dbReference type="PROSITE" id="PS00455">
    <property type="entry name" value="AMP_BINDING"/>
    <property type="match status" value="3"/>
</dbReference>
<dbReference type="CDD" id="cd19542">
    <property type="entry name" value="CT_NRPS-like"/>
    <property type="match status" value="1"/>
</dbReference>
<dbReference type="InterPro" id="IPR009081">
    <property type="entry name" value="PP-bd_ACP"/>
</dbReference>
<dbReference type="EMBL" id="QUQM01000001">
    <property type="protein sequence ID" value="KAA8649615.1"/>
    <property type="molecule type" value="Genomic_DNA"/>
</dbReference>
<dbReference type="GO" id="GO:0016874">
    <property type="term" value="F:ligase activity"/>
    <property type="evidence" value="ECO:0007669"/>
    <property type="project" value="UniProtKB-KW"/>
</dbReference>
<dbReference type="NCBIfam" id="TIGR01733">
    <property type="entry name" value="AA-adenyl-dom"/>
    <property type="match status" value="4"/>
</dbReference>
<dbReference type="InterPro" id="IPR020845">
    <property type="entry name" value="AMP-binding_CS"/>
</dbReference>
<dbReference type="Gene3D" id="1.10.1200.10">
    <property type="entry name" value="ACP-like"/>
    <property type="match status" value="4"/>
</dbReference>
<keyword evidence="1" id="KW-0596">Phosphopantetheine</keyword>
<dbReference type="FunFam" id="3.40.50.12780:FF:000014">
    <property type="entry name" value="Nonribosomal peptide synthetase 1"/>
    <property type="match status" value="2"/>
</dbReference>
<dbReference type="Pfam" id="PF00550">
    <property type="entry name" value="PP-binding"/>
    <property type="match status" value="4"/>
</dbReference>
<accession>A0A5M9MRC6</accession>
<dbReference type="PROSITE" id="PS50075">
    <property type="entry name" value="CARRIER"/>
    <property type="match status" value="4"/>
</dbReference>
<dbReference type="PROSITE" id="PS00012">
    <property type="entry name" value="PHOSPHOPANTETHEINE"/>
    <property type="match status" value="3"/>
</dbReference>
<dbReference type="VEuPathDB" id="FungiDB:EYZ11_004317"/>
<dbReference type="SUPFAM" id="SSF47336">
    <property type="entry name" value="ACP-like"/>
    <property type="match status" value="4"/>
</dbReference>
<dbReference type="Gene3D" id="3.30.300.30">
    <property type="match status" value="4"/>
</dbReference>
<feature type="domain" description="Carrier" evidence="6">
    <location>
        <begin position="3625"/>
        <end position="3701"/>
    </location>
</feature>
<name>A0A5M9MRC6_9EURO</name>
<feature type="domain" description="Carrier" evidence="6">
    <location>
        <begin position="2070"/>
        <end position="2146"/>
    </location>
</feature>
<dbReference type="OrthoDB" id="416786at2759"/>
<dbReference type="Pfam" id="PF00668">
    <property type="entry name" value="Condensation"/>
    <property type="match status" value="6"/>
</dbReference>
<dbReference type="GO" id="GO:0031177">
    <property type="term" value="F:phosphopantetheine binding"/>
    <property type="evidence" value="ECO:0007669"/>
    <property type="project" value="InterPro"/>
</dbReference>
<dbReference type="Gene3D" id="3.30.559.30">
    <property type="entry name" value="Nonribosomal peptide synthetase, condensation domain"/>
    <property type="match status" value="6"/>
</dbReference>
<evidence type="ECO:0000256" key="4">
    <source>
        <dbReference type="ARBA" id="ARBA00022737"/>
    </source>
</evidence>
<feature type="domain" description="Carrier" evidence="6">
    <location>
        <begin position="999"/>
        <end position="1075"/>
    </location>
</feature>
<evidence type="ECO:0000256" key="2">
    <source>
        <dbReference type="ARBA" id="ARBA00022553"/>
    </source>
</evidence>
<dbReference type="NCBIfam" id="NF003417">
    <property type="entry name" value="PRK04813.1"/>
    <property type="match status" value="4"/>
</dbReference>
<comment type="caution">
    <text evidence="7">The sequence shown here is derived from an EMBL/GenBank/DDBJ whole genome shotgun (WGS) entry which is preliminary data.</text>
</comment>
<evidence type="ECO:0000256" key="5">
    <source>
        <dbReference type="ARBA" id="ARBA00029454"/>
    </source>
</evidence>
<reference evidence="7 8" key="1">
    <citation type="submission" date="2019-08" db="EMBL/GenBank/DDBJ databases">
        <title>The genome sequence of a newly discovered highly antifungal drug resistant Aspergillus species, Aspergillus tanneri NIH 1004.</title>
        <authorList>
            <person name="Mounaud S."/>
            <person name="Singh I."/>
            <person name="Joardar V."/>
            <person name="Pakala S."/>
            <person name="Pakala S."/>
            <person name="Venepally P."/>
            <person name="Chung J.K."/>
            <person name="Losada L."/>
            <person name="Nierman W.C."/>
        </authorList>
    </citation>
    <scope>NUCLEOTIDE SEQUENCE [LARGE SCALE GENOMIC DNA]</scope>
    <source>
        <strain evidence="7 8">NIH1004</strain>
    </source>
</reference>
<keyword evidence="2" id="KW-0597">Phosphoprotein</keyword>
<dbReference type="GO" id="GO:1904091">
    <property type="term" value="F:non-ribosomal peptide synthetase activity"/>
    <property type="evidence" value="ECO:0007669"/>
    <property type="project" value="UniProtKB-ARBA"/>
</dbReference>
<dbReference type="InterPro" id="IPR001242">
    <property type="entry name" value="Condensation_dom"/>
</dbReference>
<dbReference type="PANTHER" id="PTHR45527">
    <property type="entry name" value="NONRIBOSOMAL PEPTIDE SYNTHETASE"/>
    <property type="match status" value="1"/>
</dbReference>
<dbReference type="InterPro" id="IPR045851">
    <property type="entry name" value="AMP-bd_C_sf"/>
</dbReference>
<dbReference type="InterPro" id="IPR023213">
    <property type="entry name" value="CAT-like_dom_sf"/>
</dbReference>
<dbReference type="SUPFAM" id="SSF52777">
    <property type="entry name" value="CoA-dependent acyltransferases"/>
    <property type="match status" value="12"/>
</dbReference>
<dbReference type="CDD" id="cd05918">
    <property type="entry name" value="A_NRPS_SidN3_like"/>
    <property type="match status" value="4"/>
</dbReference>